<evidence type="ECO:0000256" key="1">
    <source>
        <dbReference type="ARBA" id="ARBA00002486"/>
    </source>
</evidence>
<comment type="function">
    <text evidence="1">Transcriptional repressor of xylose-utilizing enzymes.</text>
</comment>
<accession>A0A6B8RQK4</accession>
<dbReference type="GO" id="GO:0042732">
    <property type="term" value="P:D-xylose metabolic process"/>
    <property type="evidence" value="ECO:0007669"/>
    <property type="project" value="UniProtKB-KW"/>
</dbReference>
<reference evidence="5" key="1">
    <citation type="submission" date="2018-11" db="EMBL/GenBank/DDBJ databases">
        <title>Complete genome sequence of Paenibacillus sp. ML311-T8.</title>
        <authorList>
            <person name="Nam Y.-D."/>
            <person name="Kang J."/>
            <person name="Chung W.-H."/>
            <person name="Park Y.S."/>
        </authorList>
    </citation>
    <scope>NUCLEOTIDE SEQUENCE [LARGE SCALE GENOMIC DNA]</scope>
    <source>
        <strain evidence="5">ML311-T8</strain>
    </source>
</reference>
<dbReference type="PANTHER" id="PTHR18964">
    <property type="entry name" value="ROK (REPRESSOR, ORF, KINASE) FAMILY"/>
    <property type="match status" value="1"/>
</dbReference>
<dbReference type="KEGG" id="ppsc:EHS13_25955"/>
<keyword evidence="3" id="KW-0859">Xylose metabolism</keyword>
<dbReference type="InterPro" id="IPR036388">
    <property type="entry name" value="WH-like_DNA-bd_sf"/>
</dbReference>
<protein>
    <submittedName>
        <fullName evidence="4">ROK family transcriptional regulator</fullName>
    </submittedName>
</protein>
<evidence type="ECO:0000256" key="3">
    <source>
        <dbReference type="ARBA" id="ARBA00022629"/>
    </source>
</evidence>
<dbReference type="EMBL" id="CP034235">
    <property type="protein sequence ID" value="QGQ98084.1"/>
    <property type="molecule type" value="Genomic_DNA"/>
</dbReference>
<dbReference type="OrthoDB" id="9796533at2"/>
<dbReference type="InterPro" id="IPR049874">
    <property type="entry name" value="ROK_cs"/>
</dbReference>
<dbReference type="SUPFAM" id="SSF46785">
    <property type="entry name" value="Winged helix' DNA-binding domain"/>
    <property type="match status" value="1"/>
</dbReference>
<evidence type="ECO:0000313" key="5">
    <source>
        <dbReference type="Proteomes" id="UP000426246"/>
    </source>
</evidence>
<dbReference type="Gene3D" id="1.10.10.10">
    <property type="entry name" value="Winged helix-like DNA-binding domain superfamily/Winged helix DNA-binding domain"/>
    <property type="match status" value="1"/>
</dbReference>
<comment type="similarity">
    <text evidence="2">Belongs to the ROK (NagC/XylR) family.</text>
</comment>
<dbReference type="Gene3D" id="3.30.420.40">
    <property type="match status" value="2"/>
</dbReference>
<dbReference type="PROSITE" id="PS01125">
    <property type="entry name" value="ROK"/>
    <property type="match status" value="1"/>
</dbReference>
<proteinExistence type="inferred from homology"/>
<dbReference type="InterPro" id="IPR043129">
    <property type="entry name" value="ATPase_NBD"/>
</dbReference>
<keyword evidence="3" id="KW-0119">Carbohydrate metabolism</keyword>
<sequence length="401" mass="43037">MLPMTANVLQMIRRAKSPLSKADIANESGSSLSAASDHVERLIAEQLIEVNAIGASSGGRKPKQYSLNSRYGHILSIELSTTSVQIAITNFDCEILSTQTSTIQINEGPDKVLTYVQQLVEQLIVEIGIENSSIKGIGIGIPGPVDYSMGQPITPPLMQGWDNYLIPQFWSKFYDCPCYVDNDVNIMALGEQAKGYKFEIDNLIYIKLGSGIGSGVIYDGKLYRGSAGSAGDIGHFDIGNNVLCWCGNRGCLEASAGGKAIVAKGKAAALSEKSDFLLKRLEEHGEITLADISAGVLNLDPISVDIIRESGAILGRVLASIVNFSNPDLVVIGSEYSDYGDILLASIRQSVYQRSLPLATRKLLINKSILGNTAGLIGGAFMTIDQLIIQATNDKVDTFLN</sequence>
<dbReference type="InterPro" id="IPR036390">
    <property type="entry name" value="WH_DNA-bd_sf"/>
</dbReference>
<keyword evidence="5" id="KW-1185">Reference proteome</keyword>
<dbReference type="InterPro" id="IPR000600">
    <property type="entry name" value="ROK"/>
</dbReference>
<name>A0A6B8RQK4_9BACL</name>
<evidence type="ECO:0000313" key="4">
    <source>
        <dbReference type="EMBL" id="QGQ98084.1"/>
    </source>
</evidence>
<evidence type="ECO:0000256" key="2">
    <source>
        <dbReference type="ARBA" id="ARBA00006479"/>
    </source>
</evidence>
<gene>
    <name evidence="4" type="ORF">EHS13_25955</name>
</gene>
<dbReference type="PANTHER" id="PTHR18964:SF173">
    <property type="entry name" value="GLUCOKINASE"/>
    <property type="match status" value="1"/>
</dbReference>
<dbReference type="AlphaFoldDB" id="A0A6B8RQK4"/>
<dbReference type="SUPFAM" id="SSF53067">
    <property type="entry name" value="Actin-like ATPase domain"/>
    <property type="match status" value="1"/>
</dbReference>
<dbReference type="Proteomes" id="UP000426246">
    <property type="component" value="Chromosome"/>
</dbReference>
<organism evidence="4 5">
    <name type="scientific">Paenibacillus psychroresistens</name>
    <dbReference type="NCBI Taxonomy" id="1778678"/>
    <lineage>
        <taxon>Bacteria</taxon>
        <taxon>Bacillati</taxon>
        <taxon>Bacillota</taxon>
        <taxon>Bacilli</taxon>
        <taxon>Bacillales</taxon>
        <taxon>Paenibacillaceae</taxon>
        <taxon>Paenibacillus</taxon>
    </lineage>
</organism>
<dbReference type="Pfam" id="PF00480">
    <property type="entry name" value="ROK"/>
    <property type="match status" value="1"/>
</dbReference>